<gene>
    <name evidence="3" type="ORF">RND81_06G188900</name>
</gene>
<dbReference type="Gene3D" id="3.30.420.10">
    <property type="entry name" value="Ribonuclease H-like superfamily/Ribonuclease H"/>
    <property type="match status" value="1"/>
</dbReference>
<evidence type="ECO:0000313" key="3">
    <source>
        <dbReference type="EMBL" id="KAK9715781.1"/>
    </source>
</evidence>
<feature type="compositionally biased region" description="Polar residues" evidence="1">
    <location>
        <begin position="270"/>
        <end position="280"/>
    </location>
</feature>
<keyword evidence="4" id="KW-1185">Reference proteome</keyword>
<evidence type="ECO:0000313" key="4">
    <source>
        <dbReference type="Proteomes" id="UP001443914"/>
    </source>
</evidence>
<feature type="compositionally biased region" description="Basic and acidic residues" evidence="1">
    <location>
        <begin position="281"/>
        <end position="291"/>
    </location>
</feature>
<evidence type="ECO:0000256" key="1">
    <source>
        <dbReference type="SAM" id="MobiDB-lite"/>
    </source>
</evidence>
<dbReference type="CDD" id="cd00093">
    <property type="entry name" value="HTH_XRE"/>
    <property type="match status" value="1"/>
</dbReference>
<dbReference type="PANTHER" id="PTHR47169:SF2">
    <property type="entry name" value="OS01G0541250 PROTEIN"/>
    <property type="match status" value="1"/>
</dbReference>
<accession>A0AAW1KCZ0</accession>
<evidence type="ECO:0000259" key="2">
    <source>
        <dbReference type="PROSITE" id="PS50943"/>
    </source>
</evidence>
<dbReference type="GO" id="GO:0003677">
    <property type="term" value="F:DNA binding"/>
    <property type="evidence" value="ECO:0007669"/>
    <property type="project" value="InterPro"/>
</dbReference>
<feature type="domain" description="HTH cro/C1-type" evidence="2">
    <location>
        <begin position="83"/>
        <end position="111"/>
    </location>
</feature>
<dbReference type="InterPro" id="IPR010982">
    <property type="entry name" value="Lambda_DNA-bd_dom_sf"/>
</dbReference>
<dbReference type="Proteomes" id="UP001443914">
    <property type="component" value="Unassembled WGS sequence"/>
</dbReference>
<organism evidence="3 4">
    <name type="scientific">Saponaria officinalis</name>
    <name type="common">Common soapwort</name>
    <name type="synonym">Lychnis saponaria</name>
    <dbReference type="NCBI Taxonomy" id="3572"/>
    <lineage>
        <taxon>Eukaryota</taxon>
        <taxon>Viridiplantae</taxon>
        <taxon>Streptophyta</taxon>
        <taxon>Embryophyta</taxon>
        <taxon>Tracheophyta</taxon>
        <taxon>Spermatophyta</taxon>
        <taxon>Magnoliopsida</taxon>
        <taxon>eudicotyledons</taxon>
        <taxon>Gunneridae</taxon>
        <taxon>Pentapetalae</taxon>
        <taxon>Caryophyllales</taxon>
        <taxon>Caryophyllaceae</taxon>
        <taxon>Caryophylleae</taxon>
        <taxon>Saponaria</taxon>
    </lineage>
</organism>
<proteinExistence type="predicted"/>
<comment type="caution">
    <text evidence="3">The sequence shown here is derived from an EMBL/GenBank/DDBJ whole genome shotgun (WGS) entry which is preliminary data.</text>
</comment>
<name>A0AAW1KCZ0_SAPOF</name>
<dbReference type="Pfam" id="PF24964">
    <property type="entry name" value="DUF7769"/>
    <property type="match status" value="1"/>
</dbReference>
<dbReference type="Gene3D" id="1.10.260.40">
    <property type="entry name" value="lambda repressor-like DNA-binding domains"/>
    <property type="match status" value="1"/>
</dbReference>
<dbReference type="PROSITE" id="PS50943">
    <property type="entry name" value="HTH_CROC1"/>
    <property type="match status" value="1"/>
</dbReference>
<dbReference type="EMBL" id="JBDFQZ010000006">
    <property type="protein sequence ID" value="KAK9715781.1"/>
    <property type="molecule type" value="Genomic_DNA"/>
</dbReference>
<protein>
    <recommendedName>
        <fullName evidence="2">HTH cro/C1-type domain-containing protein</fullName>
    </recommendedName>
</protein>
<dbReference type="AlphaFoldDB" id="A0AAW1KCZ0"/>
<dbReference type="InterPro" id="IPR001387">
    <property type="entry name" value="Cro/C1-type_HTH"/>
</dbReference>
<feature type="region of interest" description="Disordered" evidence="1">
    <location>
        <begin position="270"/>
        <end position="291"/>
    </location>
</feature>
<dbReference type="InterPro" id="IPR056671">
    <property type="entry name" value="DUF7769"/>
</dbReference>
<dbReference type="InterPro" id="IPR036397">
    <property type="entry name" value="RNaseH_sf"/>
</dbReference>
<sequence length="291" mass="33460">MKNLTNLERSKINENLLRNSTNGKPNYGAINEVAAKFSVSRKTVSRIWKDAQTQRSRNKIVNVNSKRKDNKKTKRKVLDEDKLKSIELQKRTTQHSVAESMGVSRSTISRWAQSKQIRSHTNALKPGLTDKNTLARLTFCLQHLEYHALTKRIVFKDQNYVIHLDEKWFAKTKASTRFYLRLGEVEPHRCVQSKNFIEKVMFMCAVGRPVYGSIPAKRNSKNRVAGTLETKCIESINKQVTKDMILNCVLPAIKAKWPTNQSRHIIIQQDNARPHFNNNDPDFKKAATDDG</sequence>
<reference evidence="3" key="1">
    <citation type="submission" date="2024-03" db="EMBL/GenBank/DDBJ databases">
        <title>WGS assembly of Saponaria officinalis var. Norfolk2.</title>
        <authorList>
            <person name="Jenkins J."/>
            <person name="Shu S."/>
            <person name="Grimwood J."/>
            <person name="Barry K."/>
            <person name="Goodstein D."/>
            <person name="Schmutz J."/>
            <person name="Leebens-Mack J."/>
            <person name="Osbourn A."/>
        </authorList>
    </citation>
    <scope>NUCLEOTIDE SEQUENCE [LARGE SCALE GENOMIC DNA]</scope>
    <source>
        <strain evidence="3">JIC</strain>
    </source>
</reference>
<dbReference type="PANTHER" id="PTHR47169">
    <property type="entry name" value="OS01G0541250 PROTEIN"/>
    <property type="match status" value="1"/>
</dbReference>
<dbReference type="SUPFAM" id="SSF47413">
    <property type="entry name" value="lambda repressor-like DNA-binding domains"/>
    <property type="match status" value="1"/>
</dbReference>